<dbReference type="AlphaFoldDB" id="A0A150TS58"/>
<feature type="compositionally biased region" description="Low complexity" evidence="1">
    <location>
        <begin position="679"/>
        <end position="697"/>
    </location>
</feature>
<evidence type="ECO:0000313" key="2">
    <source>
        <dbReference type="EMBL" id="KYG07525.1"/>
    </source>
</evidence>
<feature type="region of interest" description="Disordered" evidence="1">
    <location>
        <begin position="675"/>
        <end position="697"/>
    </location>
</feature>
<dbReference type="Proteomes" id="UP000075502">
    <property type="component" value="Unassembled WGS sequence"/>
</dbReference>
<sequence>MEDKFRTALEEAAAARGGDPEVLAAIAAALERLSCATTATLVADDDTDRWAVLGGVIAALRDRGATAVLWPIGRRWGTALPLASAEALVAALAAADSAFDSGQRPATSEDVAHEARLRLSSEALQGLGTVLVVDAPEDAVGFSPGAILDEGPENGVRVLRSVREAAGGSAEIRLPGRGVAEQFPETGGMEGLTAAVAVALAPAPIPVLAAAVGVDPETAAAWLATAAGPGGRLLAEGGSVTYRDSRWRAGVEASLAPAELARMHARFAEAARRAARGEAPGSDERAYWAGCRASHLVLSGAPWTAFTELVEPAWEASCAAVQASPRGRIEDARLARRAAQRAAAGIVEQPATHAGSVAARREDVEPGERARAAAFAVRAALVESSLRSRLWVDEGPFADSAAAAQLLASWAERARGDAHERLAALSRGVARREPCSTRALLAAAAVSPSGERAALIDEALRYLPEDRAERLEVLCAAAGVLGGEAPGAIEQAAGPSASEVPAPGARSAASDGLAAADPAAGAALDDVLAQALALVSRELLGSFQRATASWPAALCARAVDATGPEHPSRRAVLALLSPRLDEQVRSAAADWVARDALAALASGNAWDASVYEDLRRVTPFVSLEVALEANAQRGLMDAPGSRRVMPALLERLRSLGAPVDAGGVSDVRHGAQARKGVRAARASSSRGAAPELAAGAAGSKGAAGTAEALTAPEAEALAVQGPDRMAALAQAALALPPERAAPLAELAVVAAEEHPPGDGWGYFLLAQLGGVLSLERAAQVLGWVLDAVTGAPLRSDMLWTGDGNDLRQVAPLLLRIGGDALLVDAGEHVAEISARYT</sequence>
<evidence type="ECO:0000313" key="3">
    <source>
        <dbReference type="Proteomes" id="UP000075502"/>
    </source>
</evidence>
<name>A0A150TS58_SORCE</name>
<organism evidence="2 3">
    <name type="scientific">Sorangium cellulosum</name>
    <name type="common">Polyangium cellulosum</name>
    <dbReference type="NCBI Taxonomy" id="56"/>
    <lineage>
        <taxon>Bacteria</taxon>
        <taxon>Pseudomonadati</taxon>
        <taxon>Myxococcota</taxon>
        <taxon>Polyangia</taxon>
        <taxon>Polyangiales</taxon>
        <taxon>Polyangiaceae</taxon>
        <taxon>Sorangium</taxon>
    </lineage>
</organism>
<reference evidence="2 3" key="1">
    <citation type="submission" date="2014-02" db="EMBL/GenBank/DDBJ databases">
        <title>The small core and large imbalanced accessory genome model reveals a collaborative survival strategy of Sorangium cellulosum strains in nature.</title>
        <authorList>
            <person name="Han K."/>
            <person name="Peng R."/>
            <person name="Blom J."/>
            <person name="Li Y.-Z."/>
        </authorList>
    </citation>
    <scope>NUCLEOTIDE SEQUENCE [LARGE SCALE GENOMIC DNA]</scope>
    <source>
        <strain evidence="2 3">So0007-03</strain>
    </source>
</reference>
<evidence type="ECO:0000256" key="1">
    <source>
        <dbReference type="SAM" id="MobiDB-lite"/>
    </source>
</evidence>
<dbReference type="EMBL" id="JEME01001305">
    <property type="protein sequence ID" value="KYG07525.1"/>
    <property type="molecule type" value="Genomic_DNA"/>
</dbReference>
<comment type="caution">
    <text evidence="2">The sequence shown here is derived from an EMBL/GenBank/DDBJ whole genome shotgun (WGS) entry which is preliminary data.</text>
</comment>
<gene>
    <name evidence="2" type="ORF">BE21_29000</name>
</gene>
<proteinExistence type="predicted"/>
<protein>
    <submittedName>
        <fullName evidence="2">Uncharacterized protein</fullName>
    </submittedName>
</protein>
<accession>A0A150TS58</accession>